<dbReference type="AlphaFoldDB" id="A0A7X0HEP6"/>
<name>A0A7X0HEP6_9ACTN</name>
<feature type="region of interest" description="Disordered" evidence="1">
    <location>
        <begin position="1"/>
        <end position="23"/>
    </location>
</feature>
<comment type="caution">
    <text evidence="3">The sequence shown here is derived from an EMBL/GenBank/DDBJ whole genome shotgun (WGS) entry which is preliminary data.</text>
</comment>
<dbReference type="Gene3D" id="3.30.750.24">
    <property type="entry name" value="STAS domain"/>
    <property type="match status" value="1"/>
</dbReference>
<sequence>MNGPLSAPGAPAGSSPPPPVPQPAGVPILRLGDVLVTGLLNELDDKSAVAFTEELTTRIVGDAARGVLIDISRLEVIDSFVARTLMELTTMARLLGARVIVAGMRPAVAITLVELGLQLTGVETALNAEAGLLALGWQQMPRPSGEAPRDSLR</sequence>
<dbReference type="PANTHER" id="PTHR33745">
    <property type="entry name" value="RSBT ANTAGONIST PROTEIN RSBS-RELATED"/>
    <property type="match status" value="1"/>
</dbReference>
<dbReference type="SUPFAM" id="SSF52091">
    <property type="entry name" value="SpoIIaa-like"/>
    <property type="match status" value="1"/>
</dbReference>
<protein>
    <submittedName>
        <fullName evidence="3">RsbT antagonist protein RsbS</fullName>
    </submittedName>
</protein>
<evidence type="ECO:0000259" key="2">
    <source>
        <dbReference type="PROSITE" id="PS50801"/>
    </source>
</evidence>
<dbReference type="InterPro" id="IPR051932">
    <property type="entry name" value="Bact_StressResp_Reg"/>
</dbReference>
<evidence type="ECO:0000313" key="3">
    <source>
        <dbReference type="EMBL" id="MBB6436255.1"/>
    </source>
</evidence>
<gene>
    <name evidence="3" type="ORF">HNQ79_002719</name>
</gene>
<dbReference type="RefSeq" id="WP_229923566.1">
    <property type="nucleotide sequence ID" value="NZ_BNBN01000008.1"/>
</dbReference>
<evidence type="ECO:0000313" key="4">
    <source>
        <dbReference type="Proteomes" id="UP000540423"/>
    </source>
</evidence>
<dbReference type="PROSITE" id="PS50801">
    <property type="entry name" value="STAS"/>
    <property type="match status" value="1"/>
</dbReference>
<feature type="domain" description="STAS" evidence="2">
    <location>
        <begin position="24"/>
        <end position="135"/>
    </location>
</feature>
<feature type="compositionally biased region" description="Pro residues" evidence="1">
    <location>
        <begin position="14"/>
        <end position="23"/>
    </location>
</feature>
<organism evidence="3 4">
    <name type="scientific">Streptomyces candidus</name>
    <dbReference type="NCBI Taxonomy" id="67283"/>
    <lineage>
        <taxon>Bacteria</taxon>
        <taxon>Bacillati</taxon>
        <taxon>Actinomycetota</taxon>
        <taxon>Actinomycetes</taxon>
        <taxon>Kitasatosporales</taxon>
        <taxon>Streptomycetaceae</taxon>
        <taxon>Streptomyces</taxon>
    </lineage>
</organism>
<keyword evidence="4" id="KW-1185">Reference proteome</keyword>
<proteinExistence type="predicted"/>
<dbReference type="InterPro" id="IPR002645">
    <property type="entry name" value="STAS_dom"/>
</dbReference>
<evidence type="ECO:0000256" key="1">
    <source>
        <dbReference type="SAM" id="MobiDB-lite"/>
    </source>
</evidence>
<dbReference type="Pfam" id="PF01740">
    <property type="entry name" value="STAS"/>
    <property type="match status" value="1"/>
</dbReference>
<dbReference type="Proteomes" id="UP000540423">
    <property type="component" value="Unassembled WGS sequence"/>
</dbReference>
<feature type="compositionally biased region" description="Low complexity" evidence="1">
    <location>
        <begin position="1"/>
        <end position="13"/>
    </location>
</feature>
<accession>A0A7X0HEP6</accession>
<reference evidence="3 4" key="1">
    <citation type="submission" date="2020-08" db="EMBL/GenBank/DDBJ databases">
        <title>Genomic Encyclopedia of Type Strains, Phase IV (KMG-IV): sequencing the most valuable type-strain genomes for metagenomic binning, comparative biology and taxonomic classification.</title>
        <authorList>
            <person name="Goeker M."/>
        </authorList>
    </citation>
    <scope>NUCLEOTIDE SEQUENCE [LARGE SCALE GENOMIC DNA]</scope>
    <source>
        <strain evidence="3 4">DSM 40141</strain>
    </source>
</reference>
<dbReference type="CDD" id="cd07041">
    <property type="entry name" value="STAS_RsbR_RsbS_like"/>
    <property type="match status" value="1"/>
</dbReference>
<dbReference type="InterPro" id="IPR036513">
    <property type="entry name" value="STAS_dom_sf"/>
</dbReference>
<dbReference type="EMBL" id="JACHEM010000006">
    <property type="protein sequence ID" value="MBB6436255.1"/>
    <property type="molecule type" value="Genomic_DNA"/>
</dbReference>
<dbReference type="PANTHER" id="PTHR33745:SF1">
    <property type="entry name" value="RSBT ANTAGONIST PROTEIN RSBS"/>
    <property type="match status" value="1"/>
</dbReference>